<dbReference type="GO" id="GO:0015562">
    <property type="term" value="F:efflux transmembrane transporter activity"/>
    <property type="evidence" value="ECO:0007669"/>
    <property type="project" value="TreeGrafter"/>
</dbReference>
<feature type="region of interest" description="Disordered" evidence="1">
    <location>
        <begin position="109"/>
        <end position="190"/>
    </location>
</feature>
<evidence type="ECO:0000313" key="3">
    <source>
        <dbReference type="EMBL" id="OQB74758.1"/>
    </source>
</evidence>
<feature type="compositionally biased region" description="Low complexity" evidence="1">
    <location>
        <begin position="126"/>
        <end position="156"/>
    </location>
</feature>
<proteinExistence type="predicted"/>
<evidence type="ECO:0000259" key="2">
    <source>
        <dbReference type="Pfam" id="PF25967"/>
    </source>
</evidence>
<dbReference type="PANTHER" id="PTHR30469">
    <property type="entry name" value="MULTIDRUG RESISTANCE PROTEIN MDTA"/>
    <property type="match status" value="1"/>
</dbReference>
<dbReference type="GO" id="GO:1990281">
    <property type="term" value="C:efflux pump complex"/>
    <property type="evidence" value="ECO:0007669"/>
    <property type="project" value="TreeGrafter"/>
</dbReference>
<gene>
    <name evidence="3" type="primary">macA_2</name>
    <name evidence="3" type="ORF">BWX89_00381</name>
</gene>
<accession>A0A1V6CCX2</accession>
<dbReference type="Pfam" id="PF25967">
    <property type="entry name" value="RND-MFP_C"/>
    <property type="match status" value="1"/>
</dbReference>
<comment type="caution">
    <text evidence="3">The sequence shown here is derived from an EMBL/GenBank/DDBJ whole genome shotgun (WGS) entry which is preliminary data.</text>
</comment>
<dbReference type="InterPro" id="IPR058627">
    <property type="entry name" value="MdtA-like_C"/>
</dbReference>
<dbReference type="Gene3D" id="2.40.420.20">
    <property type="match status" value="1"/>
</dbReference>
<dbReference type="EMBL" id="MWDQ01000029">
    <property type="protein sequence ID" value="OQB74758.1"/>
    <property type="molecule type" value="Genomic_DNA"/>
</dbReference>
<feature type="compositionally biased region" description="Basic and acidic residues" evidence="1">
    <location>
        <begin position="112"/>
        <end position="125"/>
    </location>
</feature>
<feature type="domain" description="Multidrug resistance protein MdtA-like C-terminal permuted SH3" evidence="2">
    <location>
        <begin position="46"/>
        <end position="105"/>
    </location>
</feature>
<name>A0A1V6CCX2_UNCT6</name>
<evidence type="ECO:0000256" key="1">
    <source>
        <dbReference type="SAM" id="MobiDB-lite"/>
    </source>
</evidence>
<reference evidence="3" key="1">
    <citation type="submission" date="2017-02" db="EMBL/GenBank/DDBJ databases">
        <title>Delving into the versatile metabolic prowess of the omnipresent phylum Bacteroidetes.</title>
        <authorList>
            <person name="Nobu M.K."/>
            <person name="Mei R."/>
            <person name="Narihiro T."/>
            <person name="Kuroda K."/>
            <person name="Liu W.-T."/>
        </authorList>
    </citation>
    <scope>NUCLEOTIDE SEQUENCE</scope>
    <source>
        <strain evidence="3">ADurb.Bin131</strain>
    </source>
</reference>
<feature type="compositionally biased region" description="Basic and acidic residues" evidence="1">
    <location>
        <begin position="167"/>
        <end position="176"/>
    </location>
</feature>
<dbReference type="Proteomes" id="UP000485562">
    <property type="component" value="Unassembled WGS sequence"/>
</dbReference>
<protein>
    <submittedName>
        <fullName evidence="3">Macrolide export protein MacA</fullName>
    </submittedName>
</protein>
<sequence length="190" mass="21319">MPDPNMKWLNPDLNVYIAQISFDRSYDYLRPGMSAQVEITMNVLKNVLVIPLVAVNFKDGKAYVNVLNGKKIEAKQIEIGESNEREVEVKKGLKEGDIIVISAIGKVGETGKQAETKTQEKKEQETTPQATPQNSQPSSQQQQVQPQQPEQKTQSTEKSPGNIEKSNTTERQERPAGSRRQRTIPDESKQ</sequence>
<dbReference type="PANTHER" id="PTHR30469:SF33">
    <property type="entry name" value="SLR1207 PROTEIN"/>
    <property type="match status" value="1"/>
</dbReference>
<organism evidence="3">
    <name type="scientific">candidate division TA06 bacterium ADurb.Bin131</name>
    <dbReference type="NCBI Taxonomy" id="1852827"/>
    <lineage>
        <taxon>Bacteria</taxon>
        <taxon>Bacteria division TA06</taxon>
    </lineage>
</organism>
<dbReference type="AlphaFoldDB" id="A0A1V6CCX2"/>